<dbReference type="KEGG" id="kphy:AOZ06_43350"/>
<feature type="transmembrane region" description="Helical" evidence="2">
    <location>
        <begin position="105"/>
        <end position="124"/>
    </location>
</feature>
<dbReference type="EMBL" id="CP012752">
    <property type="protein sequence ID" value="ALG12792.1"/>
    <property type="molecule type" value="Genomic_DNA"/>
</dbReference>
<feature type="transmembrane region" description="Helical" evidence="2">
    <location>
        <begin position="49"/>
        <end position="69"/>
    </location>
</feature>
<keyword evidence="2" id="KW-1133">Transmembrane helix</keyword>
<feature type="transmembrane region" description="Helical" evidence="2">
    <location>
        <begin position="17"/>
        <end position="37"/>
    </location>
</feature>
<evidence type="ECO:0000256" key="2">
    <source>
        <dbReference type="SAM" id="Phobius"/>
    </source>
</evidence>
<evidence type="ECO:0000313" key="3">
    <source>
        <dbReference type="EMBL" id="ALG12792.1"/>
    </source>
</evidence>
<gene>
    <name evidence="3" type="ORF">AOZ06_43350</name>
</gene>
<dbReference type="OrthoDB" id="3697582at2"/>
<keyword evidence="2" id="KW-0812">Transmembrane</keyword>
<evidence type="ECO:0000256" key="1">
    <source>
        <dbReference type="SAM" id="MobiDB-lite"/>
    </source>
</evidence>
<accession>A0A0N9I8X5</accession>
<dbReference type="STRING" id="860235.AOZ06_43350"/>
<sequence length="167" mass="17111">MTEPATPSHGPGSGRPLWIVVALLLAASAALWGASRLKWSPELTGSEQVSALIPLALIYLAGVAGVLATSGWPRRAVGVLLALTGIAACWPAVNGAFEHAQGLPARGLALLGGLAVVAAGVLLVRRGHRMPRLGAKYQAPAAARSASEPSGEKEMWRALSEGDDPTL</sequence>
<proteinExistence type="predicted"/>
<protein>
    <recommendedName>
        <fullName evidence="5">Trp biosynthesis protein</fullName>
    </recommendedName>
</protein>
<evidence type="ECO:0000313" key="4">
    <source>
        <dbReference type="Proteomes" id="UP000063699"/>
    </source>
</evidence>
<reference evidence="3 4" key="1">
    <citation type="submission" date="2015-07" db="EMBL/GenBank/DDBJ databases">
        <title>Genome sequencing of Kibdelosporangium phytohabitans.</title>
        <authorList>
            <person name="Qin S."/>
            <person name="Xing K."/>
        </authorList>
    </citation>
    <scope>NUCLEOTIDE SEQUENCE [LARGE SCALE GENOMIC DNA]</scope>
    <source>
        <strain evidence="3 4">KLBMP1111</strain>
    </source>
</reference>
<keyword evidence="4" id="KW-1185">Reference proteome</keyword>
<organism evidence="3 4">
    <name type="scientific">Kibdelosporangium phytohabitans</name>
    <dbReference type="NCBI Taxonomy" id="860235"/>
    <lineage>
        <taxon>Bacteria</taxon>
        <taxon>Bacillati</taxon>
        <taxon>Actinomycetota</taxon>
        <taxon>Actinomycetes</taxon>
        <taxon>Pseudonocardiales</taxon>
        <taxon>Pseudonocardiaceae</taxon>
        <taxon>Kibdelosporangium</taxon>
    </lineage>
</organism>
<evidence type="ECO:0008006" key="5">
    <source>
        <dbReference type="Google" id="ProtNLM"/>
    </source>
</evidence>
<dbReference type="Pfam" id="PF09534">
    <property type="entry name" value="Trp_oprn_chp"/>
    <property type="match status" value="1"/>
</dbReference>
<feature type="region of interest" description="Disordered" evidence="1">
    <location>
        <begin position="141"/>
        <end position="167"/>
    </location>
</feature>
<dbReference type="AlphaFoldDB" id="A0A0N9I8X5"/>
<keyword evidence="2" id="KW-0472">Membrane</keyword>
<name>A0A0N9I8X5_9PSEU</name>
<dbReference type="InterPro" id="IPR019051">
    <property type="entry name" value="Trp_biosyn_TM_oprn/chp"/>
</dbReference>
<dbReference type="Proteomes" id="UP000063699">
    <property type="component" value="Chromosome"/>
</dbReference>
<feature type="transmembrane region" description="Helical" evidence="2">
    <location>
        <begin position="76"/>
        <end position="93"/>
    </location>
</feature>